<sequence>MTIHHRLIVVTVAAIATVTGLITYQLAREKLLTPEQLQAMGTVFFNTPRVFTMDNLISHHGKAFTHDNLKGKWTLAYFGYTFCPDICPTTLSQLNAVDKLLKSDNIAWADTIQYVLFSIDPERDTVEKLAQYVPYFNPDFIGVTGSIKAIHTLTRQLNIAFTPVVNNSDEFYLVDHSANLVIINPQGDYHGFIKPPFTREKLKRILEEMVRSFY</sequence>
<keyword evidence="2" id="KW-0812">Transmembrane</keyword>
<dbReference type="Pfam" id="PF02630">
    <property type="entry name" value="SCO1-SenC"/>
    <property type="match status" value="1"/>
</dbReference>
<dbReference type="AlphaFoldDB" id="A0A2H9T8N1"/>
<keyword evidence="2" id="KW-0472">Membrane</keyword>
<feature type="transmembrane region" description="Helical" evidence="2">
    <location>
        <begin position="7"/>
        <end position="27"/>
    </location>
</feature>
<dbReference type="PANTHER" id="PTHR12151">
    <property type="entry name" value="ELECTRON TRANSPORT PROTIN SCO1/SENC FAMILY MEMBER"/>
    <property type="match status" value="1"/>
</dbReference>
<name>A0A2H9T8N1_9ZZZZ</name>
<evidence type="ECO:0000256" key="2">
    <source>
        <dbReference type="SAM" id="Phobius"/>
    </source>
</evidence>
<dbReference type="EMBL" id="NSIT01000060">
    <property type="protein sequence ID" value="PJE79586.1"/>
    <property type="molecule type" value="Genomic_DNA"/>
</dbReference>
<dbReference type="CDD" id="cd02968">
    <property type="entry name" value="SCO"/>
    <property type="match status" value="1"/>
</dbReference>
<dbReference type="SUPFAM" id="SSF52833">
    <property type="entry name" value="Thioredoxin-like"/>
    <property type="match status" value="1"/>
</dbReference>
<dbReference type="Gene3D" id="3.40.30.10">
    <property type="entry name" value="Glutaredoxin"/>
    <property type="match status" value="1"/>
</dbReference>
<organism evidence="3">
    <name type="scientific">invertebrate metagenome</name>
    <dbReference type="NCBI Taxonomy" id="1711999"/>
    <lineage>
        <taxon>unclassified sequences</taxon>
        <taxon>metagenomes</taxon>
        <taxon>organismal metagenomes</taxon>
    </lineage>
</organism>
<gene>
    <name evidence="3" type="primary">ypmQ</name>
    <name evidence="3" type="ORF">CI610_01456</name>
</gene>
<protein>
    <submittedName>
        <fullName evidence="3">SCO1 protein</fullName>
    </submittedName>
</protein>
<dbReference type="PANTHER" id="PTHR12151:SF25">
    <property type="entry name" value="LINALOOL DEHYDRATASE_ISOMERASE DOMAIN-CONTAINING PROTEIN"/>
    <property type="match status" value="1"/>
</dbReference>
<comment type="similarity">
    <text evidence="1">Belongs to the SCO1/2 family.</text>
</comment>
<dbReference type="InterPro" id="IPR036249">
    <property type="entry name" value="Thioredoxin-like_sf"/>
</dbReference>
<proteinExistence type="inferred from homology"/>
<dbReference type="InterPro" id="IPR003782">
    <property type="entry name" value="SCO1/SenC"/>
</dbReference>
<evidence type="ECO:0000256" key="1">
    <source>
        <dbReference type="ARBA" id="ARBA00010996"/>
    </source>
</evidence>
<keyword evidence="2" id="KW-1133">Transmembrane helix</keyword>
<accession>A0A2H9T8N1</accession>
<reference evidence="3" key="1">
    <citation type="journal article" date="2017" name="Appl. Environ. Microbiol.">
        <title>Molecular characterization of an Endozoicomonas-like organism causing infection in king scallop Pecten maximus L.</title>
        <authorList>
            <person name="Cano I."/>
            <person name="van Aerle R."/>
            <person name="Ross S."/>
            <person name="Verner-Jeffreys D.W."/>
            <person name="Paley R.K."/>
            <person name="Rimmer G."/>
            <person name="Ryder D."/>
            <person name="Hooper P."/>
            <person name="Stone D."/>
            <person name="Feist S.W."/>
        </authorList>
    </citation>
    <scope>NUCLEOTIDE SEQUENCE</scope>
</reference>
<evidence type="ECO:0000313" key="3">
    <source>
        <dbReference type="EMBL" id="PJE79586.1"/>
    </source>
</evidence>
<dbReference type="FunFam" id="3.40.30.10:FF:000013">
    <property type="entry name" value="Blast:Protein SCO1 homolog, mitochondrial"/>
    <property type="match status" value="1"/>
</dbReference>
<comment type="caution">
    <text evidence="3">The sequence shown here is derived from an EMBL/GenBank/DDBJ whole genome shotgun (WGS) entry which is preliminary data.</text>
</comment>